<evidence type="ECO:0000256" key="2">
    <source>
        <dbReference type="ARBA" id="ARBA00022692"/>
    </source>
</evidence>
<gene>
    <name evidence="7" type="ORF">BBAD15_g6261</name>
</gene>
<dbReference type="Pfam" id="PF00916">
    <property type="entry name" value="Sulfate_transp"/>
    <property type="match status" value="1"/>
</dbReference>
<dbReference type="GO" id="GO:0016020">
    <property type="term" value="C:membrane"/>
    <property type="evidence" value="ECO:0007669"/>
    <property type="project" value="UniProtKB-SubCell"/>
</dbReference>
<dbReference type="HOGENOM" id="CLU_003182_8_3_1"/>
<dbReference type="Gene3D" id="3.30.750.24">
    <property type="entry name" value="STAS domain"/>
    <property type="match status" value="1"/>
</dbReference>
<dbReference type="Pfam" id="PF01740">
    <property type="entry name" value="STAS"/>
    <property type="match status" value="1"/>
</dbReference>
<feature type="domain" description="STAS" evidence="6">
    <location>
        <begin position="507"/>
        <end position="661"/>
    </location>
</feature>
<dbReference type="eggNOG" id="KOG0236">
    <property type="taxonomic scope" value="Eukaryota"/>
</dbReference>
<dbReference type="PROSITE" id="PS50801">
    <property type="entry name" value="STAS"/>
    <property type="match status" value="1"/>
</dbReference>
<evidence type="ECO:0000313" key="7">
    <source>
        <dbReference type="EMBL" id="KGQ08385.1"/>
    </source>
</evidence>
<protein>
    <submittedName>
        <fullName evidence="7">Putative sulfate permease C3H7.02</fullName>
    </submittedName>
</protein>
<evidence type="ECO:0000256" key="3">
    <source>
        <dbReference type="ARBA" id="ARBA00022989"/>
    </source>
</evidence>
<evidence type="ECO:0000256" key="1">
    <source>
        <dbReference type="ARBA" id="ARBA00004141"/>
    </source>
</evidence>
<evidence type="ECO:0000256" key="5">
    <source>
        <dbReference type="SAM" id="Phobius"/>
    </source>
</evidence>
<keyword evidence="4 5" id="KW-0472">Membrane</keyword>
<name>A0A0A2VQE0_BEABA</name>
<feature type="transmembrane region" description="Helical" evidence="5">
    <location>
        <begin position="398"/>
        <end position="418"/>
    </location>
</feature>
<feature type="transmembrane region" description="Helical" evidence="5">
    <location>
        <begin position="176"/>
        <end position="196"/>
    </location>
</feature>
<accession>A0A0A2VQE0</accession>
<feature type="transmembrane region" description="Helical" evidence="5">
    <location>
        <begin position="254"/>
        <end position="271"/>
    </location>
</feature>
<comment type="subcellular location">
    <subcellularLocation>
        <location evidence="1">Membrane</location>
        <topology evidence="1">Multi-pass membrane protein</topology>
    </subcellularLocation>
</comment>
<proteinExistence type="predicted"/>
<dbReference type="InterPro" id="IPR002645">
    <property type="entry name" value="STAS_dom"/>
</dbReference>
<reference evidence="7 8" key="1">
    <citation type="submission" date="2012-10" db="EMBL/GenBank/DDBJ databases">
        <title>Genome sequencing and analysis of entomopathogenic fungi Beauveria bassiana D1-5.</title>
        <authorList>
            <person name="Li Q."/>
            <person name="Wang L."/>
            <person name="Zhang Z."/>
            <person name="Wang Q."/>
            <person name="Ren J."/>
            <person name="Wang M."/>
            <person name="Xu W."/>
            <person name="Wang J."/>
            <person name="Lu Y."/>
            <person name="Du Q."/>
            <person name="Sun Z."/>
        </authorList>
    </citation>
    <scope>NUCLEOTIDE SEQUENCE [LARGE SCALE GENOMIC DNA]</scope>
    <source>
        <strain evidence="7 8">D1-5</strain>
    </source>
</reference>
<keyword evidence="3 5" id="KW-1133">Transmembrane helix</keyword>
<dbReference type="EMBL" id="ANFO01000584">
    <property type="protein sequence ID" value="KGQ08385.1"/>
    <property type="molecule type" value="Genomic_DNA"/>
</dbReference>
<comment type="caution">
    <text evidence="7">The sequence shown here is derived from an EMBL/GenBank/DDBJ whole genome shotgun (WGS) entry which is preliminary data.</text>
</comment>
<dbReference type="InterPro" id="IPR036513">
    <property type="entry name" value="STAS_dom_sf"/>
</dbReference>
<dbReference type="Proteomes" id="UP000030106">
    <property type="component" value="Unassembled WGS sequence"/>
</dbReference>
<dbReference type="InterPro" id="IPR011547">
    <property type="entry name" value="SLC26A/SulP_dom"/>
</dbReference>
<feature type="transmembrane region" description="Helical" evidence="5">
    <location>
        <begin position="372"/>
        <end position="392"/>
    </location>
</feature>
<dbReference type="GO" id="GO:0055085">
    <property type="term" value="P:transmembrane transport"/>
    <property type="evidence" value="ECO:0007669"/>
    <property type="project" value="InterPro"/>
</dbReference>
<evidence type="ECO:0000313" key="8">
    <source>
        <dbReference type="Proteomes" id="UP000030106"/>
    </source>
</evidence>
<dbReference type="InterPro" id="IPR001902">
    <property type="entry name" value="SLC26A/SulP_fam"/>
</dbReference>
<dbReference type="STRING" id="1245745.A0A0A2VQE0"/>
<dbReference type="NCBIfam" id="TIGR00815">
    <property type="entry name" value="sulP"/>
    <property type="match status" value="1"/>
</dbReference>
<dbReference type="AlphaFoldDB" id="A0A0A2VQE0"/>
<evidence type="ECO:0000256" key="4">
    <source>
        <dbReference type="ARBA" id="ARBA00023136"/>
    </source>
</evidence>
<sequence length="677" mass="75068">MKFTSNLRNNIAESFRTDPSINRVKGWVEPVRRRLPSATAEYIAEKLPAAQWLPHYNYKWLLQDVIGGITIGVMLIPQGLAYAKIANIPVEHGLYSSWLPSALYFFLGTSKELSSGPTSILGLFTAEAVADLSKHGYAPADIASALAFLVGVFALAMGLLKLGFLLDFVSGPVLTGWISAVAFVIGLGQVGSLVGIETGSGTVTIFSDILRHLNKIKPLTLCIGLTGIAMLYALEWVGKLWGKKSKWLKFMSTSRAVVVLVIYTLISFLVNKDLSPKQYKWKVTQVNTHGLLIPHTHDSSLIQKIAAKSIAPLIAMAVEHLGVGKAFGLRNNYSIDKSQELVFLGASNIANSFFGAQPCGGAMSRTAVNSECGVKSPVNFLFTAGFIILTLYELAPALYWIPKATLSAIIIMAVAHLVSSPRLFYRYWRMSFIDFIASMLGFWVTLFTTTEIGLAVAVGFNIVYTLIRLAFPKWTGLSHKDTETIHWSPSKHHQLSDGIDVPAEAYLVRFTEDLLFPNAERVKNSIVESVKIQFEPAASAAHDMLSQNRVWNVASSKRIEKIRRRKNIIPLKCDVVPLHHVVLDFTMVGFIDVTGLLSLIELKMELRRYIGASLQFRFINMVDEVHQRFTRSEWQFARQGEQRTGEADTIYHSLEAALFHREGDEKSDGVSEKALDV</sequence>
<keyword evidence="2 5" id="KW-0812">Transmembrane</keyword>
<evidence type="ECO:0000259" key="6">
    <source>
        <dbReference type="PROSITE" id="PS50801"/>
    </source>
</evidence>
<dbReference type="SUPFAM" id="SSF52091">
    <property type="entry name" value="SpoIIaa-like"/>
    <property type="match status" value="1"/>
</dbReference>
<dbReference type="PANTHER" id="PTHR11814">
    <property type="entry name" value="SULFATE TRANSPORTER"/>
    <property type="match status" value="1"/>
</dbReference>
<dbReference type="OrthoDB" id="288203at2759"/>
<feature type="transmembrane region" description="Helical" evidence="5">
    <location>
        <begin position="216"/>
        <end position="234"/>
    </location>
</feature>
<feature type="transmembrane region" description="Helical" evidence="5">
    <location>
        <begin position="142"/>
        <end position="164"/>
    </location>
</feature>
<organism evidence="7 8">
    <name type="scientific">Beauveria bassiana D1-5</name>
    <dbReference type="NCBI Taxonomy" id="1245745"/>
    <lineage>
        <taxon>Eukaryota</taxon>
        <taxon>Fungi</taxon>
        <taxon>Dikarya</taxon>
        <taxon>Ascomycota</taxon>
        <taxon>Pezizomycotina</taxon>
        <taxon>Sordariomycetes</taxon>
        <taxon>Hypocreomycetidae</taxon>
        <taxon>Hypocreales</taxon>
        <taxon>Cordycipitaceae</taxon>
        <taxon>Beauveria</taxon>
    </lineage>
</organism>